<keyword evidence="1" id="KW-0677">Repeat</keyword>
<dbReference type="Proteomes" id="UP000078492">
    <property type="component" value="Unassembled WGS sequence"/>
</dbReference>
<gene>
    <name evidence="5" type="ORF">ALC57_04213</name>
</gene>
<dbReference type="STRING" id="471704.A0A195EEQ9"/>
<evidence type="ECO:0000256" key="1">
    <source>
        <dbReference type="ARBA" id="ARBA00022737"/>
    </source>
</evidence>
<feature type="transmembrane region" description="Helical" evidence="3">
    <location>
        <begin position="48"/>
        <end position="66"/>
    </location>
</feature>
<dbReference type="PROSITE" id="PS50222">
    <property type="entry name" value="EF_HAND_2"/>
    <property type="match status" value="1"/>
</dbReference>
<evidence type="ECO:0000313" key="6">
    <source>
        <dbReference type="Proteomes" id="UP000078492"/>
    </source>
</evidence>
<dbReference type="AlphaFoldDB" id="A0A195EEQ9"/>
<dbReference type="FunFam" id="1.10.238.10:FF:000216">
    <property type="entry name" value="Putative calmodulin"/>
    <property type="match status" value="1"/>
</dbReference>
<proteinExistence type="predicted"/>
<keyword evidence="3" id="KW-0812">Transmembrane</keyword>
<evidence type="ECO:0000256" key="3">
    <source>
        <dbReference type="SAM" id="Phobius"/>
    </source>
</evidence>
<keyword evidence="6" id="KW-1185">Reference proteome</keyword>
<dbReference type="PANTHER" id="PTHR23048">
    <property type="entry name" value="MYOSIN LIGHT CHAIN 1, 3"/>
    <property type="match status" value="1"/>
</dbReference>
<keyword evidence="3" id="KW-0472">Membrane</keyword>
<dbReference type="EMBL" id="KQ979039">
    <property type="protein sequence ID" value="KYN23339.1"/>
    <property type="molecule type" value="Genomic_DNA"/>
</dbReference>
<dbReference type="Gene3D" id="1.10.238.10">
    <property type="entry name" value="EF-hand"/>
    <property type="match status" value="2"/>
</dbReference>
<dbReference type="SUPFAM" id="SSF47473">
    <property type="entry name" value="EF-hand"/>
    <property type="match status" value="1"/>
</dbReference>
<dbReference type="Pfam" id="PF13499">
    <property type="entry name" value="EF-hand_7"/>
    <property type="match status" value="1"/>
</dbReference>
<dbReference type="InterPro" id="IPR011992">
    <property type="entry name" value="EF-hand-dom_pair"/>
</dbReference>
<name>A0A195EEQ9_9HYME</name>
<accession>A0A195EEQ9</accession>
<keyword evidence="3" id="KW-1133">Transmembrane helix</keyword>
<dbReference type="GO" id="GO:0016460">
    <property type="term" value="C:myosin II complex"/>
    <property type="evidence" value="ECO:0007669"/>
    <property type="project" value="TreeGrafter"/>
</dbReference>
<reference evidence="5 6" key="1">
    <citation type="submission" date="2015-09" db="EMBL/GenBank/DDBJ databases">
        <title>Trachymyrmex cornetzi WGS genome.</title>
        <authorList>
            <person name="Nygaard S."/>
            <person name="Hu H."/>
            <person name="Boomsma J."/>
            <person name="Zhang G."/>
        </authorList>
    </citation>
    <scope>NUCLEOTIDE SEQUENCE [LARGE SCALE GENOMIC DNA]</scope>
    <source>
        <strain evidence="5">Tcor2-1</strain>
        <tissue evidence="5">Whole body</tissue>
    </source>
</reference>
<feature type="domain" description="EF-hand" evidence="4">
    <location>
        <begin position="270"/>
        <end position="305"/>
    </location>
</feature>
<dbReference type="InterPro" id="IPR050230">
    <property type="entry name" value="CALM/Myosin/TropC-like"/>
</dbReference>
<dbReference type="CDD" id="cd00051">
    <property type="entry name" value="EFh"/>
    <property type="match status" value="1"/>
</dbReference>
<feature type="region of interest" description="Disordered" evidence="2">
    <location>
        <begin position="1"/>
        <end position="21"/>
    </location>
</feature>
<evidence type="ECO:0000256" key="2">
    <source>
        <dbReference type="SAM" id="MobiDB-lite"/>
    </source>
</evidence>
<sequence length="343" mass="39680">MKREDTLSSGMDRGLITKGERGRDSRRGLRWSFHGEKALMLVSRKIQFTFYLCFFRALFYNIIFGVPTSFVDLVKAIHANGQFQLRLCKTWVSQALKTRDSRVEICSENRGSAKWPFISVVLFALAKQYAANNMFAQCKQMVLLQKQTSSETWVQCCKGVFEIYKCVSEQDGYAVKFLKYNGLNMANYRLRLNIKYILEQMQIIWEFRECFYLFARSGQIRTLDELTIIMRSLGLSPTIAELNKYMKDKGGKMSFADFLEVMHLQTRAEDLPKEVIKAFQAADTSRSGTIPARQLAHMLLHWGEQLSSKEVEQIFREANVSLNGHVKYEDFVKIACAPVPDYY</sequence>
<evidence type="ECO:0000313" key="5">
    <source>
        <dbReference type="EMBL" id="KYN23339.1"/>
    </source>
</evidence>
<protein>
    <submittedName>
        <fullName evidence="5">Calmodulin-like protein 4</fullName>
    </submittedName>
</protein>
<dbReference type="PANTHER" id="PTHR23048:SF0">
    <property type="entry name" value="CALMODULIN LIKE 3"/>
    <property type="match status" value="1"/>
</dbReference>
<organism evidence="5 6">
    <name type="scientific">Trachymyrmex cornetzi</name>
    <dbReference type="NCBI Taxonomy" id="471704"/>
    <lineage>
        <taxon>Eukaryota</taxon>
        <taxon>Metazoa</taxon>
        <taxon>Ecdysozoa</taxon>
        <taxon>Arthropoda</taxon>
        <taxon>Hexapoda</taxon>
        <taxon>Insecta</taxon>
        <taxon>Pterygota</taxon>
        <taxon>Neoptera</taxon>
        <taxon>Endopterygota</taxon>
        <taxon>Hymenoptera</taxon>
        <taxon>Apocrita</taxon>
        <taxon>Aculeata</taxon>
        <taxon>Formicoidea</taxon>
        <taxon>Formicidae</taxon>
        <taxon>Myrmicinae</taxon>
        <taxon>Trachymyrmex</taxon>
    </lineage>
</organism>
<dbReference type="InterPro" id="IPR002048">
    <property type="entry name" value="EF_hand_dom"/>
</dbReference>
<evidence type="ECO:0000259" key="4">
    <source>
        <dbReference type="PROSITE" id="PS50222"/>
    </source>
</evidence>
<dbReference type="GO" id="GO:0005509">
    <property type="term" value="F:calcium ion binding"/>
    <property type="evidence" value="ECO:0007669"/>
    <property type="project" value="InterPro"/>
</dbReference>